<protein>
    <submittedName>
        <fullName evidence="1">Uncharacterized protein</fullName>
    </submittedName>
</protein>
<reference evidence="1" key="1">
    <citation type="submission" date="2022-03" db="EMBL/GenBank/DDBJ databases">
        <authorList>
            <person name="Sayadi A."/>
        </authorList>
    </citation>
    <scope>NUCLEOTIDE SEQUENCE</scope>
</reference>
<evidence type="ECO:0000313" key="2">
    <source>
        <dbReference type="Proteomes" id="UP001152888"/>
    </source>
</evidence>
<keyword evidence="2" id="KW-1185">Reference proteome</keyword>
<accession>A0A9P0KXT1</accession>
<dbReference type="Proteomes" id="UP001152888">
    <property type="component" value="Unassembled WGS sequence"/>
</dbReference>
<evidence type="ECO:0000313" key="1">
    <source>
        <dbReference type="EMBL" id="CAH1985146.1"/>
    </source>
</evidence>
<dbReference type="AlphaFoldDB" id="A0A9P0KXT1"/>
<sequence>MNTTILSKLRHYFSHHNYPRKIVCDEDYVFTTWLADMADDCSSGNVDDHHALADIMEGHSSLRRSCVAHRGVQTAHLALGEVHQR</sequence>
<name>A0A9P0KXT1_ACAOB</name>
<gene>
    <name evidence="1" type="ORF">ACAOBT_LOCUS16505</name>
</gene>
<organism evidence="1 2">
    <name type="scientific">Acanthoscelides obtectus</name>
    <name type="common">Bean weevil</name>
    <name type="synonym">Bruchus obtectus</name>
    <dbReference type="NCBI Taxonomy" id="200917"/>
    <lineage>
        <taxon>Eukaryota</taxon>
        <taxon>Metazoa</taxon>
        <taxon>Ecdysozoa</taxon>
        <taxon>Arthropoda</taxon>
        <taxon>Hexapoda</taxon>
        <taxon>Insecta</taxon>
        <taxon>Pterygota</taxon>
        <taxon>Neoptera</taxon>
        <taxon>Endopterygota</taxon>
        <taxon>Coleoptera</taxon>
        <taxon>Polyphaga</taxon>
        <taxon>Cucujiformia</taxon>
        <taxon>Chrysomeloidea</taxon>
        <taxon>Chrysomelidae</taxon>
        <taxon>Bruchinae</taxon>
        <taxon>Bruchini</taxon>
        <taxon>Acanthoscelides</taxon>
    </lineage>
</organism>
<proteinExistence type="predicted"/>
<dbReference type="EMBL" id="CAKOFQ010006971">
    <property type="protein sequence ID" value="CAH1985146.1"/>
    <property type="molecule type" value="Genomic_DNA"/>
</dbReference>
<comment type="caution">
    <text evidence="1">The sequence shown here is derived from an EMBL/GenBank/DDBJ whole genome shotgun (WGS) entry which is preliminary data.</text>
</comment>